<feature type="transmembrane region" description="Helical" evidence="1">
    <location>
        <begin position="21"/>
        <end position="46"/>
    </location>
</feature>
<feature type="transmembrane region" description="Helical" evidence="1">
    <location>
        <begin position="52"/>
        <end position="76"/>
    </location>
</feature>
<sequence>MKFWKIFKHALKLTFNNWFAAVRITAPFIAIALSLKALTIFYTGFVASENDVILRAMLVVSELFGFVSYLWIAVAWHRFILIDEYPRLMPRFHGARIASYFLKGLLIGLLVIMVAIPIVLFNLIASDIRFLDVAFIFLSFVATFGLITMAMRLSTLLPSAALGTSMTIREAWDATRAENLACLGVAVMLYVIAVPVLLTTYLLRDGPIVLSILWETMSSAFLMMISLSVITTLYGHYIEKRPIGSGTQAVP</sequence>
<evidence type="ECO:0000256" key="1">
    <source>
        <dbReference type="SAM" id="Phobius"/>
    </source>
</evidence>
<keyword evidence="1" id="KW-0812">Transmembrane</keyword>
<feature type="transmembrane region" description="Helical" evidence="1">
    <location>
        <begin position="208"/>
        <end position="234"/>
    </location>
</feature>
<proteinExistence type="predicted"/>
<gene>
    <name evidence="2" type="ORF">BBI04_022435</name>
</gene>
<reference evidence="2 3" key="1">
    <citation type="submission" date="2019-11" db="EMBL/GenBank/DDBJ databases">
        <title>Whole-genome sequencing of Allorhizobium vitis.</title>
        <authorList>
            <person name="Gan H.M."/>
            <person name="Savka M.A."/>
        </authorList>
    </citation>
    <scope>NUCLEOTIDE SEQUENCE [LARGE SCALE GENOMIC DNA]</scope>
    <source>
        <strain evidence="2 3">AB4</strain>
    </source>
</reference>
<comment type="caution">
    <text evidence="2">The sequence shown here is derived from an EMBL/GenBank/DDBJ whole genome shotgun (WGS) entry which is preliminary data.</text>
</comment>
<keyword evidence="1" id="KW-1133">Transmembrane helix</keyword>
<feature type="transmembrane region" description="Helical" evidence="1">
    <location>
        <begin position="133"/>
        <end position="159"/>
    </location>
</feature>
<feature type="transmembrane region" description="Helical" evidence="1">
    <location>
        <begin position="180"/>
        <end position="202"/>
    </location>
</feature>
<keyword evidence="1" id="KW-0472">Membrane</keyword>
<evidence type="ECO:0000313" key="3">
    <source>
        <dbReference type="Proteomes" id="UP000175993"/>
    </source>
</evidence>
<dbReference type="EMBL" id="MBEV02000016">
    <property type="protein sequence ID" value="MUP07554.1"/>
    <property type="molecule type" value="Genomic_DNA"/>
</dbReference>
<dbReference type="Proteomes" id="UP000175993">
    <property type="component" value="Unassembled WGS sequence"/>
</dbReference>
<feature type="transmembrane region" description="Helical" evidence="1">
    <location>
        <begin position="97"/>
        <end position="121"/>
    </location>
</feature>
<name>A0ABD6GIP2_AGRVI</name>
<organism evidence="2 3">
    <name type="scientific">Agrobacterium vitis</name>
    <name type="common">Rhizobium vitis</name>
    <dbReference type="NCBI Taxonomy" id="373"/>
    <lineage>
        <taxon>Bacteria</taxon>
        <taxon>Pseudomonadati</taxon>
        <taxon>Pseudomonadota</taxon>
        <taxon>Alphaproteobacteria</taxon>
        <taxon>Hyphomicrobiales</taxon>
        <taxon>Rhizobiaceae</taxon>
        <taxon>Rhizobium/Agrobacterium group</taxon>
        <taxon>Agrobacterium</taxon>
    </lineage>
</organism>
<protein>
    <submittedName>
        <fullName evidence="2">Uncharacterized protein</fullName>
    </submittedName>
</protein>
<dbReference type="AlphaFoldDB" id="A0ABD6GIP2"/>
<evidence type="ECO:0000313" key="2">
    <source>
        <dbReference type="EMBL" id="MUP07554.1"/>
    </source>
</evidence>
<dbReference type="RefSeq" id="WP_139190286.1">
    <property type="nucleotide sequence ID" value="NZ_CP118259.1"/>
</dbReference>
<accession>A0ABD6GIP2</accession>